<keyword evidence="7" id="KW-0460">Magnesium</keyword>
<dbReference type="InterPro" id="IPR036565">
    <property type="entry name" value="Mur-like_cat_sf"/>
</dbReference>
<accession>A0ABT2RHW9</accession>
<comment type="catalytic activity">
    <reaction evidence="9">
        <text>(6S)-5,6,7,8-tetrahydrofolyl-(gamma-L-Glu)(n) + L-glutamate + ATP = (6S)-5,6,7,8-tetrahydrofolyl-(gamma-L-Glu)(n+1) + ADP + phosphate + H(+)</text>
        <dbReference type="Rhea" id="RHEA:10580"/>
        <dbReference type="Rhea" id="RHEA-COMP:14738"/>
        <dbReference type="Rhea" id="RHEA-COMP:14740"/>
        <dbReference type="ChEBI" id="CHEBI:15378"/>
        <dbReference type="ChEBI" id="CHEBI:29985"/>
        <dbReference type="ChEBI" id="CHEBI:30616"/>
        <dbReference type="ChEBI" id="CHEBI:43474"/>
        <dbReference type="ChEBI" id="CHEBI:141005"/>
        <dbReference type="ChEBI" id="CHEBI:456216"/>
        <dbReference type="EC" id="6.3.2.17"/>
    </reaction>
</comment>
<dbReference type="Gene3D" id="3.40.1190.10">
    <property type="entry name" value="Mur-like, catalytic domain"/>
    <property type="match status" value="1"/>
</dbReference>
<evidence type="ECO:0000259" key="11">
    <source>
        <dbReference type="Pfam" id="PF02875"/>
    </source>
</evidence>
<evidence type="ECO:0000256" key="10">
    <source>
        <dbReference type="PIRNR" id="PIRNR001563"/>
    </source>
</evidence>
<dbReference type="PIRSF" id="PIRSF001563">
    <property type="entry name" value="Folylpolyglu_synth"/>
    <property type="match status" value="1"/>
</dbReference>
<dbReference type="PANTHER" id="PTHR11136">
    <property type="entry name" value="FOLYLPOLYGLUTAMATE SYNTHASE-RELATED"/>
    <property type="match status" value="1"/>
</dbReference>
<reference evidence="13 14" key="1">
    <citation type="journal article" date="2021" name="ISME Commun">
        <title>Automated analysis of genomic sequences facilitates high-throughput and comprehensive description of bacteria.</title>
        <authorList>
            <person name="Hitch T.C.A."/>
        </authorList>
    </citation>
    <scope>NUCLEOTIDE SEQUENCE [LARGE SCALE GENOMIC DNA]</scope>
    <source>
        <strain evidence="13 14">Sanger_03</strain>
    </source>
</reference>
<sequence>MNYQEAVDYIEEIPKFTKKHTLSHTAEFLRRLGNPQTGQKIIHVAGTNGKGSVCAYMQAILLAEGKHVGFFTSPHLVSINERIRIDNKQIDDETFLKAFLRVKAVTDQMEAEEIAHPSYFEFLFGMGMTVFAGKKPDYIILETGLGGRLDATNAVENPALTIITSISLDHTRYLGNTIREIAAEKAGILKKGIPVICDAGNEEALAVIRNRAESLSSECREISKNAFKIIEITDKHIAFFRRSAYDDSIPWRLRGCGLYQAMNASIAIAAMEYLLLEGERAAGDTDRESYYSRWRAALSAVTWECRMEEVLPGVFIDGAHNPGAVEAFVESVRAVETAACPKSEKGELPVILFSAVEDKEYEQMIAYLCRHLKVKTFVITEVEDRRKVPADKLGRIFRKYTEESVLVRADRKEAFREALSRKEPGGKVYCLGSLYLAGAIKEELDGRKTVC</sequence>
<dbReference type="SUPFAM" id="SSF53623">
    <property type="entry name" value="MurD-like peptide ligases, catalytic domain"/>
    <property type="match status" value="1"/>
</dbReference>
<organism evidence="13 14">
    <name type="scientific">Dorea acetigenes</name>
    <dbReference type="NCBI Taxonomy" id="2981787"/>
    <lineage>
        <taxon>Bacteria</taxon>
        <taxon>Bacillati</taxon>
        <taxon>Bacillota</taxon>
        <taxon>Clostridia</taxon>
        <taxon>Lachnospirales</taxon>
        <taxon>Lachnospiraceae</taxon>
        <taxon>Dorea</taxon>
    </lineage>
</organism>
<dbReference type="Gene3D" id="3.90.190.20">
    <property type="entry name" value="Mur ligase, C-terminal domain"/>
    <property type="match status" value="1"/>
</dbReference>
<dbReference type="Proteomes" id="UP001652431">
    <property type="component" value="Unassembled WGS sequence"/>
</dbReference>
<dbReference type="EMBL" id="JAOQJU010000001">
    <property type="protein sequence ID" value="MCU6685004.1"/>
    <property type="molecule type" value="Genomic_DNA"/>
</dbReference>
<evidence type="ECO:0000256" key="4">
    <source>
        <dbReference type="ARBA" id="ARBA00022723"/>
    </source>
</evidence>
<protein>
    <recommendedName>
        <fullName evidence="2">tetrahydrofolate synthase</fullName>
        <ecNumber evidence="2">6.3.2.17</ecNumber>
    </recommendedName>
    <alternativeName>
        <fullName evidence="8">Tetrahydrofolylpolyglutamate synthase</fullName>
    </alternativeName>
</protein>
<evidence type="ECO:0000259" key="12">
    <source>
        <dbReference type="Pfam" id="PF08245"/>
    </source>
</evidence>
<evidence type="ECO:0000256" key="7">
    <source>
        <dbReference type="ARBA" id="ARBA00022842"/>
    </source>
</evidence>
<evidence type="ECO:0000313" key="14">
    <source>
        <dbReference type="Proteomes" id="UP001652431"/>
    </source>
</evidence>
<evidence type="ECO:0000256" key="2">
    <source>
        <dbReference type="ARBA" id="ARBA00013025"/>
    </source>
</evidence>
<dbReference type="EC" id="6.3.2.17" evidence="2"/>
<dbReference type="RefSeq" id="WP_158367219.1">
    <property type="nucleotide sequence ID" value="NZ_JAOQJU010000001.1"/>
</dbReference>
<dbReference type="InterPro" id="IPR013221">
    <property type="entry name" value="Mur_ligase_cen"/>
</dbReference>
<dbReference type="InterPro" id="IPR004101">
    <property type="entry name" value="Mur_ligase_C"/>
</dbReference>
<keyword evidence="4" id="KW-0479">Metal-binding</keyword>
<feature type="domain" description="Mur ligase central" evidence="12">
    <location>
        <begin position="44"/>
        <end position="270"/>
    </location>
</feature>
<name>A0ABT2RHW9_9FIRM</name>
<evidence type="ECO:0000256" key="8">
    <source>
        <dbReference type="ARBA" id="ARBA00030592"/>
    </source>
</evidence>
<comment type="similarity">
    <text evidence="1 10">Belongs to the folylpolyglutamate synthase family.</text>
</comment>
<evidence type="ECO:0000256" key="5">
    <source>
        <dbReference type="ARBA" id="ARBA00022741"/>
    </source>
</evidence>
<keyword evidence="6 10" id="KW-0067">ATP-binding</keyword>
<evidence type="ECO:0000256" key="3">
    <source>
        <dbReference type="ARBA" id="ARBA00022598"/>
    </source>
</evidence>
<evidence type="ECO:0000313" key="13">
    <source>
        <dbReference type="EMBL" id="MCU6685004.1"/>
    </source>
</evidence>
<dbReference type="InterPro" id="IPR036615">
    <property type="entry name" value="Mur_ligase_C_dom_sf"/>
</dbReference>
<proteinExistence type="inferred from homology"/>
<keyword evidence="14" id="KW-1185">Reference proteome</keyword>
<evidence type="ECO:0000256" key="6">
    <source>
        <dbReference type="ARBA" id="ARBA00022840"/>
    </source>
</evidence>
<dbReference type="SUPFAM" id="SSF53244">
    <property type="entry name" value="MurD-like peptide ligases, peptide-binding domain"/>
    <property type="match status" value="1"/>
</dbReference>
<evidence type="ECO:0000256" key="1">
    <source>
        <dbReference type="ARBA" id="ARBA00008276"/>
    </source>
</evidence>
<gene>
    <name evidence="13" type="ORF">OCV99_00285</name>
</gene>
<keyword evidence="5 10" id="KW-0547">Nucleotide-binding</keyword>
<dbReference type="Pfam" id="PF02875">
    <property type="entry name" value="Mur_ligase_C"/>
    <property type="match status" value="1"/>
</dbReference>
<evidence type="ECO:0000256" key="9">
    <source>
        <dbReference type="ARBA" id="ARBA00047493"/>
    </source>
</evidence>
<dbReference type="NCBIfam" id="TIGR01499">
    <property type="entry name" value="folC"/>
    <property type="match status" value="1"/>
</dbReference>
<keyword evidence="3 10" id="KW-0436">Ligase</keyword>
<comment type="caution">
    <text evidence="13">The sequence shown here is derived from an EMBL/GenBank/DDBJ whole genome shotgun (WGS) entry which is preliminary data.</text>
</comment>
<dbReference type="PANTHER" id="PTHR11136:SF0">
    <property type="entry name" value="DIHYDROFOLATE SYNTHETASE-RELATED"/>
    <property type="match status" value="1"/>
</dbReference>
<feature type="domain" description="Mur ligase C-terminal" evidence="11">
    <location>
        <begin position="314"/>
        <end position="433"/>
    </location>
</feature>
<dbReference type="Pfam" id="PF08245">
    <property type="entry name" value="Mur_ligase_M"/>
    <property type="match status" value="1"/>
</dbReference>
<dbReference type="InterPro" id="IPR001645">
    <property type="entry name" value="Folylpolyglutamate_synth"/>
</dbReference>